<evidence type="ECO:0000256" key="1">
    <source>
        <dbReference type="SAM" id="Phobius"/>
    </source>
</evidence>
<dbReference type="AlphaFoldDB" id="A0AA86NYB3"/>
<keyword evidence="1" id="KW-1133">Transmembrane helix</keyword>
<feature type="transmembrane region" description="Helical" evidence="1">
    <location>
        <begin position="23"/>
        <end position="41"/>
    </location>
</feature>
<evidence type="ECO:0000313" key="4">
    <source>
        <dbReference type="Proteomes" id="UP001642409"/>
    </source>
</evidence>
<name>A0AA86NYB3_9EUKA</name>
<proteinExistence type="predicted"/>
<accession>A0AA86NYB3</accession>
<dbReference type="EMBL" id="CATOUU010000380">
    <property type="protein sequence ID" value="CAI9927405.1"/>
    <property type="molecule type" value="Genomic_DNA"/>
</dbReference>
<evidence type="ECO:0000313" key="2">
    <source>
        <dbReference type="EMBL" id="CAI9927405.1"/>
    </source>
</evidence>
<keyword evidence="4" id="KW-1185">Reference proteome</keyword>
<keyword evidence="1" id="KW-0812">Transmembrane</keyword>
<keyword evidence="1" id="KW-0472">Membrane</keyword>
<feature type="transmembrane region" description="Helical" evidence="1">
    <location>
        <begin position="53"/>
        <end position="72"/>
    </location>
</feature>
<sequence>MRHYQRVIVTPMSVFNKPYPARIMSYLSIACLVVGIVLMIISSTAEKAKQLGFIAGGAFVIVTGLALGVVSMQSCRVVQSVKYIMMPCCMSETERKALEEQAMARTPMVGMIPVIVTQQQVNYQQVGGYNTQVQPLQNAQFVNQQQNVQTSRQVPNAITPDEIMSAM</sequence>
<evidence type="ECO:0000313" key="3">
    <source>
        <dbReference type="EMBL" id="CAL5972554.1"/>
    </source>
</evidence>
<dbReference type="Proteomes" id="UP001642409">
    <property type="component" value="Unassembled WGS sequence"/>
</dbReference>
<organism evidence="2">
    <name type="scientific">Hexamita inflata</name>
    <dbReference type="NCBI Taxonomy" id="28002"/>
    <lineage>
        <taxon>Eukaryota</taxon>
        <taxon>Metamonada</taxon>
        <taxon>Diplomonadida</taxon>
        <taxon>Hexamitidae</taxon>
        <taxon>Hexamitinae</taxon>
        <taxon>Hexamita</taxon>
    </lineage>
</organism>
<protein>
    <submittedName>
        <fullName evidence="3">Hypothetical_protein</fullName>
    </submittedName>
</protein>
<gene>
    <name evidence="2" type="ORF">HINF_LOCUS15050</name>
    <name evidence="3" type="ORF">HINF_LOCUS1963</name>
</gene>
<reference evidence="2" key="1">
    <citation type="submission" date="2023-06" db="EMBL/GenBank/DDBJ databases">
        <authorList>
            <person name="Kurt Z."/>
        </authorList>
    </citation>
    <scope>NUCLEOTIDE SEQUENCE</scope>
</reference>
<comment type="caution">
    <text evidence="2">The sequence shown here is derived from an EMBL/GenBank/DDBJ whole genome shotgun (WGS) entry which is preliminary data.</text>
</comment>
<reference evidence="3 4" key="2">
    <citation type="submission" date="2024-07" db="EMBL/GenBank/DDBJ databases">
        <authorList>
            <person name="Akdeniz Z."/>
        </authorList>
    </citation>
    <scope>NUCLEOTIDE SEQUENCE [LARGE SCALE GENOMIC DNA]</scope>
</reference>
<dbReference type="EMBL" id="CAXDID020000003">
    <property type="protein sequence ID" value="CAL5972554.1"/>
    <property type="molecule type" value="Genomic_DNA"/>
</dbReference>